<dbReference type="GO" id="GO:0008270">
    <property type="term" value="F:zinc ion binding"/>
    <property type="evidence" value="ECO:0007669"/>
    <property type="project" value="UniProtKB-KW"/>
</dbReference>
<dbReference type="SUPFAM" id="SSF57667">
    <property type="entry name" value="beta-beta-alpha zinc fingers"/>
    <property type="match status" value="1"/>
</dbReference>
<feature type="domain" description="C2H2-type" evidence="3">
    <location>
        <begin position="10"/>
        <end position="39"/>
    </location>
</feature>
<keyword evidence="1" id="KW-0863">Zinc-finger</keyword>
<dbReference type="Proteomes" id="UP000664203">
    <property type="component" value="Unassembled WGS sequence"/>
</dbReference>
<dbReference type="PROSITE" id="PS50157">
    <property type="entry name" value="ZINC_FINGER_C2H2_2"/>
    <property type="match status" value="1"/>
</dbReference>
<evidence type="ECO:0000313" key="4">
    <source>
        <dbReference type="EMBL" id="CAF9937230.1"/>
    </source>
</evidence>
<evidence type="ECO:0000256" key="2">
    <source>
        <dbReference type="SAM" id="MobiDB-lite"/>
    </source>
</evidence>
<dbReference type="Gene3D" id="3.40.630.30">
    <property type="match status" value="1"/>
</dbReference>
<feature type="region of interest" description="Disordered" evidence="2">
    <location>
        <begin position="430"/>
        <end position="480"/>
    </location>
</feature>
<evidence type="ECO:0000256" key="1">
    <source>
        <dbReference type="PROSITE-ProRule" id="PRU00042"/>
    </source>
</evidence>
<feature type="region of interest" description="Disordered" evidence="2">
    <location>
        <begin position="111"/>
        <end position="218"/>
    </location>
</feature>
<proteinExistence type="predicted"/>
<evidence type="ECO:0000259" key="3">
    <source>
        <dbReference type="PROSITE" id="PS50157"/>
    </source>
</evidence>
<dbReference type="SMART" id="SM00355">
    <property type="entry name" value="ZnF_C2H2"/>
    <property type="match status" value="2"/>
</dbReference>
<feature type="compositionally biased region" description="Basic and acidic residues" evidence="2">
    <location>
        <begin position="439"/>
        <end position="458"/>
    </location>
</feature>
<dbReference type="InterPro" id="IPR036236">
    <property type="entry name" value="Znf_C2H2_sf"/>
</dbReference>
<gene>
    <name evidence="4" type="ORF">ALECFALPRED_007146</name>
</gene>
<organism evidence="4 5">
    <name type="scientific">Alectoria fallacina</name>
    <dbReference type="NCBI Taxonomy" id="1903189"/>
    <lineage>
        <taxon>Eukaryota</taxon>
        <taxon>Fungi</taxon>
        <taxon>Dikarya</taxon>
        <taxon>Ascomycota</taxon>
        <taxon>Pezizomycotina</taxon>
        <taxon>Lecanoromycetes</taxon>
        <taxon>OSLEUM clade</taxon>
        <taxon>Lecanoromycetidae</taxon>
        <taxon>Lecanorales</taxon>
        <taxon>Lecanorineae</taxon>
        <taxon>Parmeliaceae</taxon>
        <taxon>Alectoria</taxon>
    </lineage>
</organism>
<feature type="region of interest" description="Disordered" evidence="2">
    <location>
        <begin position="616"/>
        <end position="635"/>
    </location>
</feature>
<comment type="caution">
    <text evidence="4">The sequence shown here is derived from an EMBL/GenBank/DDBJ whole genome shotgun (WGS) entry which is preliminary data.</text>
</comment>
<dbReference type="SUPFAM" id="SSF55729">
    <property type="entry name" value="Acyl-CoA N-acyltransferases (Nat)"/>
    <property type="match status" value="1"/>
</dbReference>
<keyword evidence="1" id="KW-0479">Metal-binding</keyword>
<feature type="compositionally biased region" description="Polar residues" evidence="2">
    <location>
        <begin position="85"/>
        <end position="94"/>
    </location>
</feature>
<name>A0A8H3G7F0_9LECA</name>
<dbReference type="Gene3D" id="3.30.160.60">
    <property type="entry name" value="Classic Zinc Finger"/>
    <property type="match status" value="1"/>
</dbReference>
<reference evidence="4" key="1">
    <citation type="submission" date="2021-03" db="EMBL/GenBank/DDBJ databases">
        <authorList>
            <person name="Tagirdzhanova G."/>
        </authorList>
    </citation>
    <scope>NUCLEOTIDE SEQUENCE</scope>
</reference>
<dbReference type="InterPro" id="IPR013087">
    <property type="entry name" value="Znf_C2H2_type"/>
</dbReference>
<accession>A0A8H3G7F0</accession>
<dbReference type="InterPro" id="IPR016181">
    <property type="entry name" value="Acyl_CoA_acyltransferase"/>
</dbReference>
<feature type="compositionally biased region" description="Polar residues" evidence="2">
    <location>
        <begin position="165"/>
        <end position="174"/>
    </location>
</feature>
<dbReference type="PROSITE" id="PS00028">
    <property type="entry name" value="ZINC_FINGER_C2H2_1"/>
    <property type="match status" value="1"/>
</dbReference>
<feature type="compositionally biased region" description="Polar residues" evidence="2">
    <location>
        <begin position="626"/>
        <end position="635"/>
    </location>
</feature>
<dbReference type="CDD" id="cd04301">
    <property type="entry name" value="NAT_SF"/>
    <property type="match status" value="1"/>
</dbReference>
<sequence length="770" mass="86621">MHTHTRERPFACTYEDCFKTFCDHGGLIQHEKSHISKNLHPCGYESCNQTFTNPIQLHTLSCEEHKKTIASEKEIRPIRLRLSQPKRQSAQSLDNPRETLLVRLPVKKTLAGTSTSDPTEAHGHWAQSENSAKRPTNHVERRNANHDARPSFSTSFTSEARRRYQISSHGSKFTPTAAPHIPMSNVRPQAPASPPTVKSRSVEHNNNYRPNTVGQSSGHGTSVYTRVCGVYSKQKASPKKFKTNGLYHCPRCDTQFTRARGVARHFVGCITKYGNPESLKWTDHPSLQGTVKFYARKGHLGQEEGFLPPVADVSQNEKKSREFPKDALTRFLVPKPLSSFVEENSGSVEQIHKPTGRDALRQKDIVRPIHKRRDALRRSKYNPETIARDVLLAMGSHPNMDPLNAHLDILRKKFRAVNLESNMSTFRWDLVDPEQDFGQDSRQEPEREPERETQREVDPVQSAPNHSEAKGNTDKSGSSDIQCYYDAPSPMLSRSSTKPGALYSRVPFRVFLPEKTHFGPMSAIFSSAFDRDSSAKLMSGNGDLWAAIFTMLERRYHGGNFVIRAVAMKYTGDVIGWVACHEVDTLQARPVDPSPYLDWTTAAHLLLSQTSSFTSMEESAEEKAEPSNQRNVGQGLASTIQARATEAQNYLVPIRRLVINALVTHPLHQGRGVASELLKSITEIADMEKRPIWVQTPEDPAVGQGVLKTGLFRRAGFTCAGELNLNLDSYASGPREREKEKGVTFGTYKWNYMLRWPRPVVPRIITEAVK</sequence>
<dbReference type="AlphaFoldDB" id="A0A8H3G7F0"/>
<dbReference type="EMBL" id="CAJPDR010000464">
    <property type="protein sequence ID" value="CAF9937230.1"/>
    <property type="molecule type" value="Genomic_DNA"/>
</dbReference>
<protein>
    <recommendedName>
        <fullName evidence="3">C2H2-type domain-containing protein</fullName>
    </recommendedName>
</protein>
<evidence type="ECO:0000313" key="5">
    <source>
        <dbReference type="Proteomes" id="UP000664203"/>
    </source>
</evidence>
<feature type="region of interest" description="Disordered" evidence="2">
    <location>
        <begin position="80"/>
        <end position="99"/>
    </location>
</feature>
<keyword evidence="5" id="KW-1185">Reference proteome</keyword>
<keyword evidence="1" id="KW-0862">Zinc</keyword>
<feature type="compositionally biased region" description="Basic and acidic residues" evidence="2">
    <location>
        <begin position="137"/>
        <end position="149"/>
    </location>
</feature>
<feature type="compositionally biased region" description="Polar residues" evidence="2">
    <location>
        <begin position="196"/>
        <end position="218"/>
    </location>
</feature>
<dbReference type="OrthoDB" id="5424797at2759"/>